<dbReference type="SMART" id="SM00849">
    <property type="entry name" value="Lactamase_B"/>
    <property type="match status" value="1"/>
</dbReference>
<dbReference type="CDD" id="cd07731">
    <property type="entry name" value="ComA-like_MBL-fold"/>
    <property type="match status" value="1"/>
</dbReference>
<organism evidence="2 3">
    <name type="scientific">Candidatus Kerfeldbacteria bacterium CG15_BIG_FIL_POST_REV_8_21_14_020_45_12</name>
    <dbReference type="NCBI Taxonomy" id="2014247"/>
    <lineage>
        <taxon>Bacteria</taxon>
        <taxon>Candidatus Kerfeldiibacteriota</taxon>
    </lineage>
</organism>
<dbReference type="InterPro" id="IPR035681">
    <property type="entry name" value="ComA-like_MBL"/>
</dbReference>
<dbReference type="InterPro" id="IPR036866">
    <property type="entry name" value="RibonucZ/Hydroxyglut_hydro"/>
</dbReference>
<evidence type="ECO:0000313" key="3">
    <source>
        <dbReference type="Proteomes" id="UP000230292"/>
    </source>
</evidence>
<feature type="domain" description="Metallo-beta-lactamase" evidence="1">
    <location>
        <begin position="40"/>
        <end position="234"/>
    </location>
</feature>
<dbReference type="InterPro" id="IPR052159">
    <property type="entry name" value="Competence_DNA_uptake"/>
</dbReference>
<sequence>MNRFTSLMVLLVFILSLTVHLYWQQRPTDQLKITALNVGQGDAIYLRTPQGNDILIDGGPDRTLVSELGRVMPIGDRQIELVIATHPDADHIGGLSELAPYWTVNTLIDSGAINDTKVQTAYNTWADSVTEIRQVRAGDRLEIEPDLVIKFLNPTGQITPDVNDQSVVALLEYRNFKALFTGDASTLVEQRLLDERLLGHLDLLKVSHHGSKTGTSEAMLAATTPKVALVSVGKDNSYGHPHSAVIYRLQQVSAQIWRTDLIGRVTCLTNGGQPACRGSM</sequence>
<evidence type="ECO:0000313" key="2">
    <source>
        <dbReference type="EMBL" id="PIW36844.1"/>
    </source>
</evidence>
<accession>A0A2M7H3R1</accession>
<proteinExistence type="predicted"/>
<dbReference type="Pfam" id="PF00753">
    <property type="entry name" value="Lactamase_B"/>
    <property type="match status" value="1"/>
</dbReference>
<gene>
    <name evidence="2" type="ORF">COW24_03315</name>
</gene>
<dbReference type="Gene3D" id="3.60.15.10">
    <property type="entry name" value="Ribonuclease Z/Hydroxyacylglutathione hydrolase-like"/>
    <property type="match status" value="1"/>
</dbReference>
<dbReference type="InterPro" id="IPR001279">
    <property type="entry name" value="Metallo-B-lactamas"/>
</dbReference>
<dbReference type="AlphaFoldDB" id="A0A2M7H3R1"/>
<reference evidence="2 3" key="1">
    <citation type="submission" date="2017-09" db="EMBL/GenBank/DDBJ databases">
        <title>Depth-based differentiation of microbial function through sediment-hosted aquifers and enrichment of novel symbionts in the deep terrestrial subsurface.</title>
        <authorList>
            <person name="Probst A.J."/>
            <person name="Ladd B."/>
            <person name="Jarett J.K."/>
            <person name="Geller-Mcgrath D.E."/>
            <person name="Sieber C.M."/>
            <person name="Emerson J.B."/>
            <person name="Anantharaman K."/>
            <person name="Thomas B.C."/>
            <person name="Malmstrom R."/>
            <person name="Stieglmeier M."/>
            <person name="Klingl A."/>
            <person name="Woyke T."/>
            <person name="Ryan C.M."/>
            <person name="Banfield J.F."/>
        </authorList>
    </citation>
    <scope>NUCLEOTIDE SEQUENCE [LARGE SCALE GENOMIC DNA]</scope>
    <source>
        <strain evidence="2">CG15_BIG_FIL_POST_REV_8_21_14_020_45_12</strain>
    </source>
</reference>
<dbReference type="PANTHER" id="PTHR30619">
    <property type="entry name" value="DNA INTERNALIZATION/COMPETENCE PROTEIN COMEC/REC2"/>
    <property type="match status" value="1"/>
</dbReference>
<evidence type="ECO:0000259" key="1">
    <source>
        <dbReference type="SMART" id="SM00849"/>
    </source>
</evidence>
<dbReference type="EMBL" id="PFGC01000038">
    <property type="protein sequence ID" value="PIW36844.1"/>
    <property type="molecule type" value="Genomic_DNA"/>
</dbReference>
<protein>
    <recommendedName>
        <fullName evidence="1">Metallo-beta-lactamase domain-containing protein</fullName>
    </recommendedName>
</protein>
<dbReference type="PANTHER" id="PTHR30619:SF1">
    <property type="entry name" value="RECOMBINATION PROTEIN 2"/>
    <property type="match status" value="1"/>
</dbReference>
<comment type="caution">
    <text evidence="2">The sequence shown here is derived from an EMBL/GenBank/DDBJ whole genome shotgun (WGS) entry which is preliminary data.</text>
</comment>
<dbReference type="Proteomes" id="UP000230292">
    <property type="component" value="Unassembled WGS sequence"/>
</dbReference>
<dbReference type="SUPFAM" id="SSF56281">
    <property type="entry name" value="Metallo-hydrolase/oxidoreductase"/>
    <property type="match status" value="1"/>
</dbReference>
<name>A0A2M7H3R1_9BACT</name>